<evidence type="ECO:0000313" key="3">
    <source>
        <dbReference type="Proteomes" id="UP001501126"/>
    </source>
</evidence>
<keyword evidence="1" id="KW-1133">Transmembrane helix</keyword>
<keyword evidence="1" id="KW-0812">Transmembrane</keyword>
<comment type="caution">
    <text evidence="2">The sequence shown here is derived from an EMBL/GenBank/DDBJ whole genome shotgun (WGS) entry which is preliminary data.</text>
</comment>
<accession>A0ABN1MRK4</accession>
<sequence length="76" mass="8540">MEDKIRHILALILVVSFIGIIGFLIIYPYKNELIGLTDNDNVMIKYLDKTASLFTGIIGVIIGYYFGNKNNNVSSK</sequence>
<keyword evidence="3" id="KW-1185">Reference proteome</keyword>
<feature type="transmembrane region" description="Helical" evidence="1">
    <location>
        <begin position="7"/>
        <end position="29"/>
    </location>
</feature>
<name>A0ABN1MRK4_9FLAO</name>
<organism evidence="2 3">
    <name type="scientific">Wandonia haliotis</name>
    <dbReference type="NCBI Taxonomy" id="574963"/>
    <lineage>
        <taxon>Bacteria</taxon>
        <taxon>Pseudomonadati</taxon>
        <taxon>Bacteroidota</taxon>
        <taxon>Flavobacteriia</taxon>
        <taxon>Flavobacteriales</taxon>
        <taxon>Crocinitomicaceae</taxon>
        <taxon>Wandonia</taxon>
    </lineage>
</organism>
<protein>
    <submittedName>
        <fullName evidence="2">Uncharacterized protein</fullName>
    </submittedName>
</protein>
<keyword evidence="1" id="KW-0472">Membrane</keyword>
<proteinExistence type="predicted"/>
<dbReference type="RefSeq" id="WP_343787778.1">
    <property type="nucleotide sequence ID" value="NZ_BAAAFH010000011.1"/>
</dbReference>
<gene>
    <name evidence="2" type="ORF">GCM10009118_22750</name>
</gene>
<evidence type="ECO:0000313" key="2">
    <source>
        <dbReference type="EMBL" id="GAA0875866.1"/>
    </source>
</evidence>
<evidence type="ECO:0000256" key="1">
    <source>
        <dbReference type="SAM" id="Phobius"/>
    </source>
</evidence>
<reference evidence="2 3" key="1">
    <citation type="journal article" date="2019" name="Int. J. Syst. Evol. Microbiol.">
        <title>The Global Catalogue of Microorganisms (GCM) 10K type strain sequencing project: providing services to taxonomists for standard genome sequencing and annotation.</title>
        <authorList>
            <consortium name="The Broad Institute Genomics Platform"/>
            <consortium name="The Broad Institute Genome Sequencing Center for Infectious Disease"/>
            <person name="Wu L."/>
            <person name="Ma J."/>
        </authorList>
    </citation>
    <scope>NUCLEOTIDE SEQUENCE [LARGE SCALE GENOMIC DNA]</scope>
    <source>
        <strain evidence="2 3">JCM 16083</strain>
    </source>
</reference>
<dbReference type="Proteomes" id="UP001501126">
    <property type="component" value="Unassembled WGS sequence"/>
</dbReference>
<dbReference type="EMBL" id="BAAAFH010000011">
    <property type="protein sequence ID" value="GAA0875866.1"/>
    <property type="molecule type" value="Genomic_DNA"/>
</dbReference>
<feature type="transmembrane region" description="Helical" evidence="1">
    <location>
        <begin position="49"/>
        <end position="67"/>
    </location>
</feature>